<dbReference type="Proteomes" id="UP001603857">
    <property type="component" value="Unassembled WGS sequence"/>
</dbReference>
<comment type="caution">
    <text evidence="2">The sequence shown here is derived from an EMBL/GenBank/DDBJ whole genome shotgun (WGS) entry which is preliminary data.</text>
</comment>
<protein>
    <submittedName>
        <fullName evidence="2">Uncharacterized protein</fullName>
    </submittedName>
</protein>
<sequence length="91" mass="10878">MVIKKVKEHNRKKTKEAKKLRLSRKKKPLKEPEVKALEAGRAEVIEELKRKKVECKERGRELPCTCNYFDFSCPIRCFSTLFTQNWLNWIP</sequence>
<reference evidence="2 3" key="1">
    <citation type="submission" date="2024-08" db="EMBL/GenBank/DDBJ databases">
        <title>Insights into the chromosomal genome structure of Flemingia macrophylla.</title>
        <authorList>
            <person name="Ding Y."/>
            <person name="Zhao Y."/>
            <person name="Bi W."/>
            <person name="Wu M."/>
            <person name="Zhao G."/>
            <person name="Gong Y."/>
            <person name="Li W."/>
            <person name="Zhang P."/>
        </authorList>
    </citation>
    <scope>NUCLEOTIDE SEQUENCE [LARGE SCALE GENOMIC DNA]</scope>
    <source>
        <strain evidence="2">DYQJB</strain>
        <tissue evidence="2">Leaf</tissue>
    </source>
</reference>
<proteinExistence type="predicted"/>
<feature type="region of interest" description="Disordered" evidence="1">
    <location>
        <begin position="1"/>
        <end position="28"/>
    </location>
</feature>
<organism evidence="2 3">
    <name type="scientific">Flemingia macrophylla</name>
    <dbReference type="NCBI Taxonomy" id="520843"/>
    <lineage>
        <taxon>Eukaryota</taxon>
        <taxon>Viridiplantae</taxon>
        <taxon>Streptophyta</taxon>
        <taxon>Embryophyta</taxon>
        <taxon>Tracheophyta</taxon>
        <taxon>Spermatophyta</taxon>
        <taxon>Magnoliopsida</taxon>
        <taxon>eudicotyledons</taxon>
        <taxon>Gunneridae</taxon>
        <taxon>Pentapetalae</taxon>
        <taxon>rosids</taxon>
        <taxon>fabids</taxon>
        <taxon>Fabales</taxon>
        <taxon>Fabaceae</taxon>
        <taxon>Papilionoideae</taxon>
        <taxon>50 kb inversion clade</taxon>
        <taxon>NPAAA clade</taxon>
        <taxon>indigoferoid/millettioid clade</taxon>
        <taxon>Phaseoleae</taxon>
        <taxon>Flemingia</taxon>
    </lineage>
</organism>
<gene>
    <name evidence="2" type="ORF">Fmac_032696</name>
</gene>
<evidence type="ECO:0000313" key="2">
    <source>
        <dbReference type="EMBL" id="KAL2318820.1"/>
    </source>
</evidence>
<accession>A0ABD1L5M6</accession>
<evidence type="ECO:0000256" key="1">
    <source>
        <dbReference type="SAM" id="MobiDB-lite"/>
    </source>
</evidence>
<name>A0ABD1L5M6_9FABA</name>
<evidence type="ECO:0000313" key="3">
    <source>
        <dbReference type="Proteomes" id="UP001603857"/>
    </source>
</evidence>
<keyword evidence="3" id="KW-1185">Reference proteome</keyword>
<dbReference type="EMBL" id="JBGMDY010000011">
    <property type="protein sequence ID" value="KAL2318820.1"/>
    <property type="molecule type" value="Genomic_DNA"/>
</dbReference>
<dbReference type="AlphaFoldDB" id="A0ABD1L5M6"/>